<evidence type="ECO:0008006" key="3">
    <source>
        <dbReference type="Google" id="ProtNLM"/>
    </source>
</evidence>
<gene>
    <name evidence="1" type="ORF">KEG57_37600</name>
</gene>
<dbReference type="RefSeq" id="WP_272425668.1">
    <property type="nucleotide sequence ID" value="NZ_JAGTJJ010000036.1"/>
</dbReference>
<protein>
    <recommendedName>
        <fullName evidence="3">AAA+ ATPase domain-containing protein</fullName>
    </recommendedName>
</protein>
<sequence length="366" mass="39820">MLLARIRLVGLGPFGDITLPFCDADGSPRRLCVIFGGEGVGKTAVLAAIATTRPGHAVAQLVNARASGSPTGAFRPEAQREPRPEAPPFVVADWLLGDDDPARPHPLCIASPNARLDERDDEALLRRREQALFDRRASERGFVLISLSGARWFSRTPVLLTTPERTLLRYDVRASASFDDASRTDIARETKQVLSFACITAALSRKSDSAPAAAARLETALVNVLAALLEEDGVTFVGVDPVRLEPLFRDADDRLIEFDDLPRSLRHLVAFGAQAVRSLFAAFPDRDPREAEGVVLIDDVEIEQPAHRLRTLVPRLRRALPRVQWILTSSSPDVALGCAPGEIIALRRLPGAAAIELHEGEDAVLH</sequence>
<dbReference type="AlphaFoldDB" id="A0A9X4AXH3"/>
<reference evidence="1 2" key="1">
    <citation type="submission" date="2021-04" db="EMBL/GenBank/DDBJ databases">
        <title>Genome analysis of Polyangium sp.</title>
        <authorList>
            <person name="Li Y."/>
            <person name="Wang J."/>
        </authorList>
    </citation>
    <scope>NUCLEOTIDE SEQUENCE [LARGE SCALE GENOMIC DNA]</scope>
    <source>
        <strain evidence="1 2">SDU14</strain>
    </source>
</reference>
<organism evidence="1 2">
    <name type="scientific">Polyangium jinanense</name>
    <dbReference type="NCBI Taxonomy" id="2829994"/>
    <lineage>
        <taxon>Bacteria</taxon>
        <taxon>Pseudomonadati</taxon>
        <taxon>Myxococcota</taxon>
        <taxon>Polyangia</taxon>
        <taxon>Polyangiales</taxon>
        <taxon>Polyangiaceae</taxon>
        <taxon>Polyangium</taxon>
    </lineage>
</organism>
<dbReference type="Proteomes" id="UP001151081">
    <property type="component" value="Unassembled WGS sequence"/>
</dbReference>
<dbReference type="EMBL" id="JAGTJJ010000036">
    <property type="protein sequence ID" value="MDC3986255.1"/>
    <property type="molecule type" value="Genomic_DNA"/>
</dbReference>
<keyword evidence="2" id="KW-1185">Reference proteome</keyword>
<evidence type="ECO:0000313" key="2">
    <source>
        <dbReference type="Proteomes" id="UP001151081"/>
    </source>
</evidence>
<evidence type="ECO:0000313" key="1">
    <source>
        <dbReference type="EMBL" id="MDC3986255.1"/>
    </source>
</evidence>
<accession>A0A9X4AXH3</accession>
<proteinExistence type="predicted"/>
<comment type="caution">
    <text evidence="1">The sequence shown here is derived from an EMBL/GenBank/DDBJ whole genome shotgun (WGS) entry which is preliminary data.</text>
</comment>
<name>A0A9X4AXH3_9BACT</name>